<dbReference type="OMA" id="PQWCRES"/>
<sequence length="763" mass="87695">MADLKKWVGDQLHGLIGMSESNLVDYVIALAKKSRDEAALMAALRDNDVPINDESRRFALQLMKSVPKAADNRAAEKAAKQKQEERERQRKQVEMLQKNNEYTLLNDDADDIQVDNRANDNLRKLESKEMKREKKEKKRNLRKTKWNEDEDDDNGQKDEPSSKKPKIEDEDEALEEWEMEELERIRDLAERDAFVNRLKVRDEKKTKKLVAEKDDFMVKDEETGEHRTLTEEERNFIFEESRIVSRQAYLEKRENKKIDELVESIEDEKRLFEGIKLTAKEKRDFIVKQRVLDLVKQRNDTIDKTPNYVMPESYDDTTKPESRSRRYKVLDNRYDEIEDNVLPTDQDVHEGLQIEHASIRVGHKAEKHQRGSEYDFVLEDQVDFVKDAISSAEVNYLEEPDEESVKERRHRSMMEERMSLPIYPYRQQLLDAIAEEQILIIVGETGSGKTTQIMQYLIEAGYCDGGSKIACTQPRRVAAMSVAKRVADEMDCKLGHDVGYKIRFEDSTSEKTKLIYMTDGMMLREFLGEPDMASYSVIMVDEAHERTLHTDVLFGLVKDVARFRHRDSELGELKLLISSATMDAQKFHEYFDGAPIFTIPGRRYPVDVFYTKAPEANYLEAAVVTVLQIHVTQGKGDILVFMPGQQEIEATVELLNERTKGFGTKLGELIILPVYSTLPSHEQAKIFEDTPPGARKVVIATNIAETSLTIDGIVFVIDPGFVKQKSFNPRSGMESLVVTQISKAAAQQRSGRAGRTAPGKCFR</sequence>
<reference evidence="16" key="2">
    <citation type="submission" date="2012-11" db="EMBL/GenBank/DDBJ databases">
        <authorList>
            <person name="Kuo A."/>
            <person name="Curtis B.A."/>
            <person name="Tanifuji G."/>
            <person name="Burki F."/>
            <person name="Gruber A."/>
            <person name="Irimia M."/>
            <person name="Maruyama S."/>
            <person name="Arias M.C."/>
            <person name="Ball S.G."/>
            <person name="Gile G.H."/>
            <person name="Hirakawa Y."/>
            <person name="Hopkins J.F."/>
            <person name="Rensing S.A."/>
            <person name="Schmutz J."/>
            <person name="Symeonidi A."/>
            <person name="Elias M."/>
            <person name="Eveleigh R.J."/>
            <person name="Herman E.K."/>
            <person name="Klute M.J."/>
            <person name="Nakayama T."/>
            <person name="Obornik M."/>
            <person name="Reyes-Prieto A."/>
            <person name="Armbrust E.V."/>
            <person name="Aves S.J."/>
            <person name="Beiko R.G."/>
            <person name="Coutinho P."/>
            <person name="Dacks J.B."/>
            <person name="Durnford D.G."/>
            <person name="Fast N.M."/>
            <person name="Green B.R."/>
            <person name="Grisdale C."/>
            <person name="Hempe F."/>
            <person name="Henrissat B."/>
            <person name="Hoppner M.P."/>
            <person name="Ishida K.-I."/>
            <person name="Kim E."/>
            <person name="Koreny L."/>
            <person name="Kroth P.G."/>
            <person name="Liu Y."/>
            <person name="Malik S.-B."/>
            <person name="Maier U.G."/>
            <person name="McRose D."/>
            <person name="Mock T."/>
            <person name="Neilson J.A."/>
            <person name="Onodera N.T."/>
            <person name="Poole A.M."/>
            <person name="Pritham E.J."/>
            <person name="Richards T.A."/>
            <person name="Rocap G."/>
            <person name="Roy S.W."/>
            <person name="Sarai C."/>
            <person name="Schaack S."/>
            <person name="Shirato S."/>
            <person name="Slamovits C.H."/>
            <person name="Spencer D.F."/>
            <person name="Suzuki S."/>
            <person name="Worden A.Z."/>
            <person name="Zauner S."/>
            <person name="Barry K."/>
            <person name="Bell C."/>
            <person name="Bharti A.K."/>
            <person name="Crow J.A."/>
            <person name="Grimwood J."/>
            <person name="Kramer R."/>
            <person name="Lindquist E."/>
            <person name="Lucas S."/>
            <person name="Salamov A."/>
            <person name="McFadden G.I."/>
            <person name="Lane C.E."/>
            <person name="Keeling P.J."/>
            <person name="Gray M.W."/>
            <person name="Grigoriev I.V."/>
            <person name="Archibald J.M."/>
        </authorList>
    </citation>
    <scope>NUCLEOTIDE SEQUENCE</scope>
    <source>
        <strain evidence="16">CCMP2712</strain>
    </source>
</reference>
<keyword evidence="8" id="KW-0508">mRNA splicing</keyword>
<feature type="compositionally biased region" description="Basic residues" evidence="11">
    <location>
        <begin position="134"/>
        <end position="144"/>
    </location>
</feature>
<dbReference type="FunFam" id="3.40.50.300:FF:000007">
    <property type="entry name" value="Pre-mRNA-splicing factor ATP-dependent RNA helicase"/>
    <property type="match status" value="1"/>
</dbReference>
<dbReference type="InterPro" id="IPR001650">
    <property type="entry name" value="Helicase_C-like"/>
</dbReference>
<dbReference type="GO" id="GO:0071006">
    <property type="term" value="C:U2-type catalytic step 1 spliceosome"/>
    <property type="evidence" value="ECO:0007669"/>
    <property type="project" value="UniProtKB-ARBA"/>
</dbReference>
<evidence type="ECO:0000313" key="15">
    <source>
        <dbReference type="EnsemblProtists" id="EKX37706"/>
    </source>
</evidence>
<comment type="catalytic activity">
    <reaction evidence="10">
        <text>ATP + H2O = ADP + phosphate + H(+)</text>
        <dbReference type="Rhea" id="RHEA:13065"/>
        <dbReference type="ChEBI" id="CHEBI:15377"/>
        <dbReference type="ChEBI" id="CHEBI:15378"/>
        <dbReference type="ChEBI" id="CHEBI:30616"/>
        <dbReference type="ChEBI" id="CHEBI:43474"/>
        <dbReference type="ChEBI" id="CHEBI:456216"/>
        <dbReference type="EC" id="3.6.4.13"/>
    </reaction>
</comment>
<name>L1IN45_GUITC</name>
<dbReference type="RefSeq" id="XP_005824686.1">
    <property type="nucleotide sequence ID" value="XM_005824629.1"/>
</dbReference>
<dbReference type="STRING" id="905079.L1IN45"/>
<feature type="compositionally biased region" description="Basic and acidic residues" evidence="11">
    <location>
        <begin position="154"/>
        <end position="167"/>
    </location>
</feature>
<keyword evidence="4" id="KW-0507">mRNA processing</keyword>
<dbReference type="GO" id="GO:0071013">
    <property type="term" value="C:catalytic step 2 spliceosome"/>
    <property type="evidence" value="ECO:0007669"/>
    <property type="project" value="TreeGrafter"/>
</dbReference>
<evidence type="ECO:0000256" key="8">
    <source>
        <dbReference type="ARBA" id="ARBA00023187"/>
    </source>
</evidence>
<keyword evidence="9" id="KW-0539">Nucleus</keyword>
<accession>L1IN45</accession>
<evidence type="ECO:0000313" key="14">
    <source>
        <dbReference type="EMBL" id="EKX37706.1"/>
    </source>
</evidence>
<proteinExistence type="predicted"/>
<gene>
    <name evidence="14" type="ORF">GUITHDRAFT_144829</name>
</gene>
<dbReference type="FunFam" id="3.40.50.300:FF:000726">
    <property type="entry name" value="Pre-mRNA-splicing factor ATP-dependent RNA helicase"/>
    <property type="match status" value="1"/>
</dbReference>
<evidence type="ECO:0000256" key="1">
    <source>
        <dbReference type="ARBA" id="ARBA00004123"/>
    </source>
</evidence>
<evidence type="ECO:0000256" key="3">
    <source>
        <dbReference type="ARBA" id="ARBA00012552"/>
    </source>
</evidence>
<dbReference type="EC" id="3.6.4.13" evidence="3"/>
<dbReference type="OrthoDB" id="10253254at2759"/>
<dbReference type="GO" id="GO:0008380">
    <property type="term" value="P:RNA splicing"/>
    <property type="evidence" value="ECO:0007669"/>
    <property type="project" value="UniProtKB-KW"/>
</dbReference>
<dbReference type="Pfam" id="PF00271">
    <property type="entry name" value="Helicase_C"/>
    <property type="match status" value="1"/>
</dbReference>
<evidence type="ECO:0000256" key="7">
    <source>
        <dbReference type="ARBA" id="ARBA00022840"/>
    </source>
</evidence>
<dbReference type="PANTHER" id="PTHR18934:SF83">
    <property type="entry name" value="PRE-MRNA-SPLICING FACTOR ATP-DEPENDENT RNA HELICASE DHX16"/>
    <property type="match status" value="1"/>
</dbReference>
<dbReference type="Gene3D" id="3.40.50.300">
    <property type="entry name" value="P-loop containing nucleotide triphosphate hydrolases"/>
    <property type="match status" value="2"/>
</dbReference>
<dbReference type="PaxDb" id="55529-EKX37706"/>
<dbReference type="InterPro" id="IPR002464">
    <property type="entry name" value="DNA/RNA_helicase_DEAH_CS"/>
</dbReference>
<keyword evidence="7" id="KW-0067">ATP-binding</keyword>
<dbReference type="AlphaFoldDB" id="L1IN45"/>
<dbReference type="SUPFAM" id="SSF52540">
    <property type="entry name" value="P-loop containing nucleoside triphosphate hydrolases"/>
    <property type="match status" value="1"/>
</dbReference>
<evidence type="ECO:0000256" key="2">
    <source>
        <dbReference type="ARBA" id="ARBA00004229"/>
    </source>
</evidence>
<keyword evidence="5" id="KW-0547">Nucleotide-binding</keyword>
<dbReference type="SMART" id="SM00487">
    <property type="entry name" value="DEXDc"/>
    <property type="match status" value="1"/>
</dbReference>
<feature type="compositionally biased region" description="Basic and acidic residues" evidence="11">
    <location>
        <begin position="78"/>
        <end position="93"/>
    </location>
</feature>
<dbReference type="EMBL" id="JH993056">
    <property type="protein sequence ID" value="EKX37706.1"/>
    <property type="molecule type" value="Genomic_DNA"/>
</dbReference>
<comment type="subcellular location">
    <subcellularLocation>
        <location evidence="1">Nucleus</location>
    </subcellularLocation>
    <subcellularLocation>
        <location evidence="2">Plastid</location>
        <location evidence="2">Chloroplast</location>
    </subcellularLocation>
</comment>
<dbReference type="GO" id="GO:0003724">
    <property type="term" value="F:RNA helicase activity"/>
    <property type="evidence" value="ECO:0007669"/>
    <property type="project" value="UniProtKB-EC"/>
</dbReference>
<dbReference type="PROSITE" id="PS51192">
    <property type="entry name" value="HELICASE_ATP_BIND_1"/>
    <property type="match status" value="1"/>
</dbReference>
<evidence type="ECO:0000256" key="5">
    <source>
        <dbReference type="ARBA" id="ARBA00022741"/>
    </source>
</evidence>
<evidence type="ECO:0000256" key="11">
    <source>
        <dbReference type="SAM" id="MobiDB-lite"/>
    </source>
</evidence>
<dbReference type="CDD" id="cd18791">
    <property type="entry name" value="SF2_C_RHA"/>
    <property type="match status" value="1"/>
</dbReference>
<dbReference type="InterPro" id="IPR011545">
    <property type="entry name" value="DEAD/DEAH_box_helicase_dom"/>
</dbReference>
<dbReference type="HOGENOM" id="CLU_001832_7_1_1"/>
<evidence type="ECO:0000256" key="4">
    <source>
        <dbReference type="ARBA" id="ARBA00022664"/>
    </source>
</evidence>
<dbReference type="GO" id="GO:0009507">
    <property type="term" value="C:chloroplast"/>
    <property type="evidence" value="ECO:0007669"/>
    <property type="project" value="UniProtKB-SubCell"/>
</dbReference>
<dbReference type="PROSITE" id="PS51194">
    <property type="entry name" value="HELICASE_CTER"/>
    <property type="match status" value="1"/>
</dbReference>
<dbReference type="InterPro" id="IPR014001">
    <property type="entry name" value="Helicase_ATP-bd"/>
</dbReference>
<evidence type="ECO:0000256" key="6">
    <source>
        <dbReference type="ARBA" id="ARBA00022801"/>
    </source>
</evidence>
<evidence type="ECO:0000259" key="13">
    <source>
        <dbReference type="PROSITE" id="PS51194"/>
    </source>
</evidence>
<reference evidence="15" key="3">
    <citation type="submission" date="2015-06" db="UniProtKB">
        <authorList>
            <consortium name="EnsemblProtists"/>
        </authorList>
    </citation>
    <scope>IDENTIFICATION</scope>
</reference>
<feature type="domain" description="Helicase C-terminal" evidence="13">
    <location>
        <begin position="625"/>
        <end position="763"/>
    </location>
</feature>
<keyword evidence="6" id="KW-0378">Hydrolase</keyword>
<feature type="domain" description="Helicase ATP-binding" evidence="12">
    <location>
        <begin position="430"/>
        <end position="600"/>
    </location>
</feature>
<dbReference type="eggNOG" id="KOG0923">
    <property type="taxonomic scope" value="Eukaryota"/>
</dbReference>
<dbReference type="PANTHER" id="PTHR18934">
    <property type="entry name" value="ATP-DEPENDENT RNA HELICASE"/>
    <property type="match status" value="1"/>
</dbReference>
<evidence type="ECO:0000259" key="12">
    <source>
        <dbReference type="PROSITE" id="PS51192"/>
    </source>
</evidence>
<dbReference type="Pfam" id="PF00270">
    <property type="entry name" value="DEAD"/>
    <property type="match status" value="1"/>
</dbReference>
<protein>
    <recommendedName>
        <fullName evidence="3">RNA helicase</fullName>
        <ecNumber evidence="3">3.6.4.13</ecNumber>
    </recommendedName>
</protein>
<dbReference type="GeneID" id="17294444"/>
<dbReference type="GO" id="GO:0016787">
    <property type="term" value="F:hydrolase activity"/>
    <property type="evidence" value="ECO:0007669"/>
    <property type="project" value="UniProtKB-KW"/>
</dbReference>
<dbReference type="GO" id="GO:0005524">
    <property type="term" value="F:ATP binding"/>
    <property type="evidence" value="ECO:0007669"/>
    <property type="project" value="UniProtKB-KW"/>
</dbReference>
<dbReference type="EnsemblProtists" id="EKX37706">
    <property type="protein sequence ID" value="EKX37706"/>
    <property type="gene ID" value="GUITHDRAFT_144829"/>
</dbReference>
<evidence type="ECO:0000256" key="10">
    <source>
        <dbReference type="ARBA" id="ARBA00047984"/>
    </source>
</evidence>
<reference evidence="14 16" key="1">
    <citation type="journal article" date="2012" name="Nature">
        <title>Algal genomes reveal evolutionary mosaicism and the fate of nucleomorphs.</title>
        <authorList>
            <consortium name="DOE Joint Genome Institute"/>
            <person name="Curtis B.A."/>
            <person name="Tanifuji G."/>
            <person name="Burki F."/>
            <person name="Gruber A."/>
            <person name="Irimia M."/>
            <person name="Maruyama S."/>
            <person name="Arias M.C."/>
            <person name="Ball S.G."/>
            <person name="Gile G.H."/>
            <person name="Hirakawa Y."/>
            <person name="Hopkins J.F."/>
            <person name="Kuo A."/>
            <person name="Rensing S.A."/>
            <person name="Schmutz J."/>
            <person name="Symeonidi A."/>
            <person name="Elias M."/>
            <person name="Eveleigh R.J."/>
            <person name="Herman E.K."/>
            <person name="Klute M.J."/>
            <person name="Nakayama T."/>
            <person name="Obornik M."/>
            <person name="Reyes-Prieto A."/>
            <person name="Armbrust E.V."/>
            <person name="Aves S.J."/>
            <person name="Beiko R.G."/>
            <person name="Coutinho P."/>
            <person name="Dacks J.B."/>
            <person name="Durnford D.G."/>
            <person name="Fast N.M."/>
            <person name="Green B.R."/>
            <person name="Grisdale C.J."/>
            <person name="Hempel F."/>
            <person name="Henrissat B."/>
            <person name="Hoppner M.P."/>
            <person name="Ishida K."/>
            <person name="Kim E."/>
            <person name="Koreny L."/>
            <person name="Kroth P.G."/>
            <person name="Liu Y."/>
            <person name="Malik S.B."/>
            <person name="Maier U.G."/>
            <person name="McRose D."/>
            <person name="Mock T."/>
            <person name="Neilson J.A."/>
            <person name="Onodera N.T."/>
            <person name="Poole A.M."/>
            <person name="Pritham E.J."/>
            <person name="Richards T.A."/>
            <person name="Rocap G."/>
            <person name="Roy S.W."/>
            <person name="Sarai C."/>
            <person name="Schaack S."/>
            <person name="Shirato S."/>
            <person name="Slamovits C.H."/>
            <person name="Spencer D.F."/>
            <person name="Suzuki S."/>
            <person name="Worden A.Z."/>
            <person name="Zauner S."/>
            <person name="Barry K."/>
            <person name="Bell C."/>
            <person name="Bharti A.K."/>
            <person name="Crow J.A."/>
            <person name="Grimwood J."/>
            <person name="Kramer R."/>
            <person name="Lindquist E."/>
            <person name="Lucas S."/>
            <person name="Salamov A."/>
            <person name="McFadden G.I."/>
            <person name="Lane C.E."/>
            <person name="Keeling P.J."/>
            <person name="Gray M.W."/>
            <person name="Grigoriev I.V."/>
            <person name="Archibald J.M."/>
        </authorList>
    </citation>
    <scope>NUCLEOTIDE SEQUENCE</scope>
    <source>
        <strain evidence="14 16">CCMP2712</strain>
    </source>
</reference>
<dbReference type="Proteomes" id="UP000011087">
    <property type="component" value="Unassembled WGS sequence"/>
</dbReference>
<dbReference type="InterPro" id="IPR027417">
    <property type="entry name" value="P-loop_NTPase"/>
</dbReference>
<dbReference type="GO" id="GO:0006397">
    <property type="term" value="P:mRNA processing"/>
    <property type="evidence" value="ECO:0007669"/>
    <property type="project" value="UniProtKB-KW"/>
</dbReference>
<feature type="compositionally biased region" description="Basic and acidic residues" evidence="11">
    <location>
        <begin position="117"/>
        <end position="133"/>
    </location>
</feature>
<organism evidence="14">
    <name type="scientific">Guillardia theta (strain CCMP2712)</name>
    <name type="common">Cryptophyte</name>
    <dbReference type="NCBI Taxonomy" id="905079"/>
    <lineage>
        <taxon>Eukaryota</taxon>
        <taxon>Cryptophyceae</taxon>
        <taxon>Pyrenomonadales</taxon>
        <taxon>Geminigeraceae</taxon>
        <taxon>Guillardia</taxon>
    </lineage>
</organism>
<dbReference type="GO" id="GO:0003723">
    <property type="term" value="F:RNA binding"/>
    <property type="evidence" value="ECO:0007669"/>
    <property type="project" value="TreeGrafter"/>
</dbReference>
<dbReference type="KEGG" id="gtt:GUITHDRAFT_144829"/>
<keyword evidence="16" id="KW-1185">Reference proteome</keyword>
<evidence type="ECO:0000256" key="9">
    <source>
        <dbReference type="ARBA" id="ARBA00023242"/>
    </source>
</evidence>
<dbReference type="SMART" id="SM00490">
    <property type="entry name" value="HELICc"/>
    <property type="match status" value="1"/>
</dbReference>
<feature type="region of interest" description="Disordered" evidence="11">
    <location>
        <begin position="78"/>
        <end position="171"/>
    </location>
</feature>
<evidence type="ECO:0000313" key="16">
    <source>
        <dbReference type="Proteomes" id="UP000011087"/>
    </source>
</evidence>
<dbReference type="PROSITE" id="PS00690">
    <property type="entry name" value="DEAH_ATP_HELICASE"/>
    <property type="match status" value="1"/>
</dbReference>